<name>A0ABT0U6P0_9BACT</name>
<dbReference type="PANTHER" id="PTHR11927:SF9">
    <property type="entry name" value="L-FUCOSYLTRANSFERASE"/>
    <property type="match status" value="1"/>
</dbReference>
<proteinExistence type="predicted"/>
<keyword evidence="2" id="KW-0808">Transferase</keyword>
<dbReference type="Proteomes" id="UP001202961">
    <property type="component" value="Unassembled WGS sequence"/>
</dbReference>
<dbReference type="RefSeq" id="WP_250929838.1">
    <property type="nucleotide sequence ID" value="NZ_JAMQBK010000042.1"/>
</dbReference>
<keyword evidence="1" id="KW-0328">Glycosyltransferase</keyword>
<dbReference type="PANTHER" id="PTHR11927">
    <property type="entry name" value="GALACTOSIDE 2-L-FUCOSYLTRANSFERASE"/>
    <property type="match status" value="1"/>
</dbReference>
<dbReference type="Gene3D" id="3.40.50.11350">
    <property type="match status" value="1"/>
</dbReference>
<evidence type="ECO:0000256" key="1">
    <source>
        <dbReference type="ARBA" id="ARBA00022676"/>
    </source>
</evidence>
<dbReference type="InterPro" id="IPR002516">
    <property type="entry name" value="Glyco_trans_11"/>
</dbReference>
<gene>
    <name evidence="3" type="ORF">NB063_16485</name>
</gene>
<dbReference type="Pfam" id="PF01531">
    <property type="entry name" value="Glyco_transf_11"/>
    <property type="match status" value="1"/>
</dbReference>
<comment type="caution">
    <text evidence="3">The sequence shown here is derived from an EMBL/GenBank/DDBJ whole genome shotgun (WGS) entry which is preliminary data.</text>
</comment>
<dbReference type="EMBL" id="JAMQBK010000042">
    <property type="protein sequence ID" value="MCM2372205.1"/>
    <property type="molecule type" value="Genomic_DNA"/>
</dbReference>
<reference evidence="3 4" key="1">
    <citation type="journal article" date="2022" name="Syst. Appl. Microbiol.">
        <title>Rhodopirellula aestuarii sp. nov., a novel member of the genus Rhodopirellula isolated from brackish sediments collected in the Tagus River estuary, Portugal.</title>
        <authorList>
            <person name="Vitorino I.R."/>
            <person name="Klimek D."/>
            <person name="Calusinska M."/>
            <person name="Lobo-da-Cunha A."/>
            <person name="Vasconcelos V."/>
            <person name="Lage O.M."/>
        </authorList>
    </citation>
    <scope>NUCLEOTIDE SEQUENCE [LARGE SCALE GENOMIC DNA]</scope>
    <source>
        <strain evidence="3 4">ICT_H3.1</strain>
    </source>
</reference>
<dbReference type="CDD" id="cd11301">
    <property type="entry name" value="Fut1_Fut2_like"/>
    <property type="match status" value="1"/>
</dbReference>
<evidence type="ECO:0000313" key="4">
    <source>
        <dbReference type="Proteomes" id="UP001202961"/>
    </source>
</evidence>
<accession>A0ABT0U6P0</accession>
<organism evidence="3 4">
    <name type="scientific">Aporhodopirellula aestuarii</name>
    <dbReference type="NCBI Taxonomy" id="2950107"/>
    <lineage>
        <taxon>Bacteria</taxon>
        <taxon>Pseudomonadati</taxon>
        <taxon>Planctomycetota</taxon>
        <taxon>Planctomycetia</taxon>
        <taxon>Pirellulales</taxon>
        <taxon>Pirellulaceae</taxon>
        <taxon>Aporhodopirellula</taxon>
    </lineage>
</organism>
<sequence length="309" mass="35410">MIVTRLLGGLGNQMFQYAFGYYLAKNASEDLVLDVSGFESYTLHELAIDQFDITASRLPATEMARVPNRYRGKPRWTESLANIVGTILPRDKRPLQLRREKPFGFSPTYLSEASDVYLDGYWQSERFFPGVLNELKREFALKKPLSDASCHTLDQIKSGVSVSIHVRRGDYVTNSESSKIYRCLDADYYRNCLTDLRERFCDLKVFLFSNDIPWCLSELDVGVPLNPVTHNDATTAYEDMYLMSQCDHAIIANSSFSWWGAYLGGNEPNRRVYYPDPWFHPGTLNGDSMGCERWVSEREIKTKHSRVAA</sequence>
<evidence type="ECO:0000313" key="3">
    <source>
        <dbReference type="EMBL" id="MCM2372205.1"/>
    </source>
</evidence>
<keyword evidence="4" id="KW-1185">Reference proteome</keyword>
<protein>
    <submittedName>
        <fullName evidence="3">Alpha-1,2-fucosyltransferase</fullName>
    </submittedName>
</protein>
<evidence type="ECO:0000256" key="2">
    <source>
        <dbReference type="ARBA" id="ARBA00022679"/>
    </source>
</evidence>